<dbReference type="InterPro" id="IPR036047">
    <property type="entry name" value="F-box-like_dom_sf"/>
</dbReference>
<protein>
    <recommendedName>
        <fullName evidence="5">F-box domain-containing protein</fullName>
    </recommendedName>
</protein>
<dbReference type="Pfam" id="PF08268">
    <property type="entry name" value="FBA_3"/>
    <property type="match status" value="1"/>
</dbReference>
<evidence type="ECO:0000313" key="4">
    <source>
        <dbReference type="Proteomes" id="UP001227230"/>
    </source>
</evidence>
<evidence type="ECO:0000259" key="1">
    <source>
        <dbReference type="Pfam" id="PF00646"/>
    </source>
</evidence>
<evidence type="ECO:0008006" key="5">
    <source>
        <dbReference type="Google" id="ProtNLM"/>
    </source>
</evidence>
<dbReference type="NCBIfam" id="TIGR01640">
    <property type="entry name" value="F_box_assoc_1"/>
    <property type="match status" value="1"/>
</dbReference>
<dbReference type="SUPFAM" id="SSF81383">
    <property type="entry name" value="F-box domain"/>
    <property type="match status" value="1"/>
</dbReference>
<gene>
    <name evidence="3" type="ORF">VitviT2T_029774</name>
</gene>
<sequence>MDDYGSKLKYTQNENVFEVEEIFTNILLRLPVKSLLICKSVCKYWWSLICSRSFMNLHLIQSQENPTYVFHRYTLRGGNIHLLTKADGETTESFLPGCPGFYSKGMICSFNGLICCIDIQTHFLRKWIQRRTPDTHIYNPVIGKGLRRSTLDILVCNPATQQVLLLPPTPESKYPGAVGVSFGPTINEYKVFQFFYREMHLYECWVYSSITGSWKSIGTIAHCPSGSCNHVCINGIVYWFSISIIDGRLVGHILAVDREEKFSIIRIPEEETLNPFLVNLEGCLCLVTLHKLDQNRFDIWALQDSKESVWIKKWNDYIPTTFDSEPVRSVAVRKNEILFANSKLYVFYNMGTRSWRNFNRDPKHDSEELFSLPMAYTESLLPCNGRIDS</sequence>
<dbReference type="InterPro" id="IPR013187">
    <property type="entry name" value="F-box-assoc_dom_typ3"/>
</dbReference>
<dbReference type="EMBL" id="CP126666">
    <property type="protein sequence ID" value="WKA12386.1"/>
    <property type="molecule type" value="Genomic_DNA"/>
</dbReference>
<dbReference type="InterPro" id="IPR001810">
    <property type="entry name" value="F-box_dom"/>
</dbReference>
<dbReference type="PANTHER" id="PTHR31111">
    <property type="entry name" value="BNAA05G37150D PROTEIN-RELATED"/>
    <property type="match status" value="1"/>
</dbReference>
<feature type="domain" description="F-box" evidence="1">
    <location>
        <begin position="20"/>
        <end position="54"/>
    </location>
</feature>
<keyword evidence="4" id="KW-1185">Reference proteome</keyword>
<evidence type="ECO:0000313" key="3">
    <source>
        <dbReference type="EMBL" id="WKA12386.1"/>
    </source>
</evidence>
<dbReference type="PANTHER" id="PTHR31111:SF136">
    <property type="entry name" value="F-BOX ASSOCIATED DOMAIN-CONTAINING PROTEIN"/>
    <property type="match status" value="1"/>
</dbReference>
<organism evidence="3 4">
    <name type="scientific">Vitis vinifera</name>
    <name type="common">Grape</name>
    <dbReference type="NCBI Taxonomy" id="29760"/>
    <lineage>
        <taxon>Eukaryota</taxon>
        <taxon>Viridiplantae</taxon>
        <taxon>Streptophyta</taxon>
        <taxon>Embryophyta</taxon>
        <taxon>Tracheophyta</taxon>
        <taxon>Spermatophyta</taxon>
        <taxon>Magnoliopsida</taxon>
        <taxon>eudicotyledons</taxon>
        <taxon>Gunneridae</taxon>
        <taxon>Pentapetalae</taxon>
        <taxon>rosids</taxon>
        <taxon>Vitales</taxon>
        <taxon>Vitaceae</taxon>
        <taxon>Viteae</taxon>
        <taxon>Vitis</taxon>
    </lineage>
</organism>
<accession>A0ABY9DZN2</accession>
<name>A0ABY9DZN2_VITVI</name>
<dbReference type="InterPro" id="IPR017451">
    <property type="entry name" value="F-box-assoc_interact_dom"/>
</dbReference>
<dbReference type="Pfam" id="PF00646">
    <property type="entry name" value="F-box"/>
    <property type="match status" value="1"/>
</dbReference>
<dbReference type="Gene3D" id="1.20.1280.50">
    <property type="match status" value="1"/>
</dbReference>
<dbReference type="Proteomes" id="UP001227230">
    <property type="component" value="Chromosome 19"/>
</dbReference>
<feature type="domain" description="F-box associated beta-propeller type 3" evidence="2">
    <location>
        <begin position="135"/>
        <end position="358"/>
    </location>
</feature>
<evidence type="ECO:0000259" key="2">
    <source>
        <dbReference type="Pfam" id="PF08268"/>
    </source>
</evidence>
<proteinExistence type="predicted"/>
<reference evidence="3 4" key="1">
    <citation type="journal article" date="2023" name="Hortic Res">
        <title>The complete reference genome for grapevine (Vitis vinifera L.) genetics and breeding.</title>
        <authorList>
            <person name="Shi X."/>
            <person name="Cao S."/>
            <person name="Wang X."/>
            <person name="Huang S."/>
            <person name="Wang Y."/>
            <person name="Liu Z."/>
            <person name="Liu W."/>
            <person name="Leng X."/>
            <person name="Peng Y."/>
            <person name="Wang N."/>
            <person name="Wang Y."/>
            <person name="Ma Z."/>
            <person name="Xu X."/>
            <person name="Zhang F."/>
            <person name="Xue H."/>
            <person name="Zhong H."/>
            <person name="Wang Y."/>
            <person name="Zhang K."/>
            <person name="Velt A."/>
            <person name="Avia K."/>
            <person name="Holtgrawe D."/>
            <person name="Grimplet J."/>
            <person name="Matus J.T."/>
            <person name="Ware D."/>
            <person name="Wu X."/>
            <person name="Wang H."/>
            <person name="Liu C."/>
            <person name="Fang Y."/>
            <person name="Rustenholz C."/>
            <person name="Cheng Z."/>
            <person name="Xiao H."/>
            <person name="Zhou Y."/>
        </authorList>
    </citation>
    <scope>NUCLEOTIDE SEQUENCE [LARGE SCALE GENOMIC DNA]</scope>
    <source>
        <strain evidence="4">cv. Pinot noir / PN40024</strain>
        <tissue evidence="3">Leaf</tissue>
    </source>
</reference>